<evidence type="ECO:0000256" key="2">
    <source>
        <dbReference type="ARBA" id="ARBA00007118"/>
    </source>
</evidence>
<feature type="domain" description="Nitroreductase" evidence="6">
    <location>
        <begin position="5"/>
        <end position="46"/>
    </location>
</feature>
<dbReference type="GO" id="GO:0016491">
    <property type="term" value="F:oxidoreductase activity"/>
    <property type="evidence" value="ECO:0007669"/>
    <property type="project" value="UniProtKB-KW"/>
</dbReference>
<gene>
    <name evidence="7" type="ORF">H9701_07490</name>
</gene>
<dbReference type="PANTHER" id="PTHR43673">
    <property type="entry name" value="NAD(P)H NITROREDUCTASE YDGI-RELATED"/>
    <property type="match status" value="1"/>
</dbReference>
<keyword evidence="5" id="KW-0560">Oxidoreductase</keyword>
<accession>A0A9D2P1G1</accession>
<evidence type="ECO:0000256" key="4">
    <source>
        <dbReference type="ARBA" id="ARBA00022643"/>
    </source>
</evidence>
<dbReference type="Gene3D" id="3.40.109.10">
    <property type="entry name" value="NADH Oxidase"/>
    <property type="match status" value="1"/>
</dbReference>
<evidence type="ECO:0000313" key="8">
    <source>
        <dbReference type="Proteomes" id="UP000823882"/>
    </source>
</evidence>
<keyword evidence="4" id="KW-0288">FMN</keyword>
<comment type="caution">
    <text evidence="7">The sequence shown here is derived from an EMBL/GenBank/DDBJ whole genome shotgun (WGS) entry which is preliminary data.</text>
</comment>
<dbReference type="EMBL" id="DWWJ01000132">
    <property type="protein sequence ID" value="HJC41378.1"/>
    <property type="molecule type" value="Genomic_DNA"/>
</dbReference>
<reference evidence="7" key="2">
    <citation type="submission" date="2021-04" db="EMBL/GenBank/DDBJ databases">
        <authorList>
            <person name="Gilroy R."/>
        </authorList>
    </citation>
    <scope>NUCLEOTIDE SEQUENCE</scope>
    <source>
        <strain evidence="7">CHK186-1790</strain>
    </source>
</reference>
<dbReference type="InterPro" id="IPR000415">
    <property type="entry name" value="Nitroreductase-like"/>
</dbReference>
<dbReference type="InterPro" id="IPR029479">
    <property type="entry name" value="Nitroreductase"/>
</dbReference>
<evidence type="ECO:0000256" key="5">
    <source>
        <dbReference type="ARBA" id="ARBA00023002"/>
    </source>
</evidence>
<sequence>MNAIFTRRSIRKFTDEPVTDQELEQLLRAGMAAACAKNSQNRLFFVERGTGSLPGLIQVHPNAFALKTAQAAIVVAADRKKGAALDPLNDWWVQDCSAAIQNILVEAADLGLGTLWVGVWPDPKRVLAVQRDLELPEHIAPLGAVAIGRPDKVKEPNDRYEAEKVFFGKYEERS</sequence>
<reference evidence="7" key="1">
    <citation type="journal article" date="2021" name="PeerJ">
        <title>Extensive microbial diversity within the chicken gut microbiome revealed by metagenomics and culture.</title>
        <authorList>
            <person name="Gilroy R."/>
            <person name="Ravi A."/>
            <person name="Getino M."/>
            <person name="Pursley I."/>
            <person name="Horton D.L."/>
            <person name="Alikhan N.F."/>
            <person name="Baker D."/>
            <person name="Gharbi K."/>
            <person name="Hall N."/>
            <person name="Watson M."/>
            <person name="Adriaenssens E.M."/>
            <person name="Foster-Nyarko E."/>
            <person name="Jarju S."/>
            <person name="Secka A."/>
            <person name="Antonio M."/>
            <person name="Oren A."/>
            <person name="Chaudhuri R.R."/>
            <person name="La Ragione R."/>
            <person name="Hildebrand F."/>
            <person name="Pallen M.J."/>
        </authorList>
    </citation>
    <scope>NUCLEOTIDE SEQUENCE</scope>
    <source>
        <strain evidence="7">CHK186-1790</strain>
    </source>
</reference>
<organism evidence="7 8">
    <name type="scientific">Candidatus Intestinimonas pullistercoris</name>
    <dbReference type="NCBI Taxonomy" id="2838623"/>
    <lineage>
        <taxon>Bacteria</taxon>
        <taxon>Bacillati</taxon>
        <taxon>Bacillota</taxon>
        <taxon>Clostridia</taxon>
        <taxon>Eubacteriales</taxon>
        <taxon>Intestinimonas</taxon>
    </lineage>
</organism>
<evidence type="ECO:0000313" key="7">
    <source>
        <dbReference type="EMBL" id="HJC41378.1"/>
    </source>
</evidence>
<feature type="domain" description="Nitroreductase" evidence="6">
    <location>
        <begin position="62"/>
        <end position="149"/>
    </location>
</feature>
<comment type="similarity">
    <text evidence="2">Belongs to the nitroreductase family.</text>
</comment>
<keyword evidence="3" id="KW-0285">Flavoprotein</keyword>
<evidence type="ECO:0000256" key="3">
    <source>
        <dbReference type="ARBA" id="ARBA00022630"/>
    </source>
</evidence>
<proteinExistence type="inferred from homology"/>
<name>A0A9D2P1G1_9FIRM</name>
<evidence type="ECO:0000259" key="6">
    <source>
        <dbReference type="Pfam" id="PF00881"/>
    </source>
</evidence>
<dbReference type="Pfam" id="PF00881">
    <property type="entry name" value="Nitroreductase"/>
    <property type="match status" value="2"/>
</dbReference>
<comment type="cofactor">
    <cofactor evidence="1">
        <name>FMN</name>
        <dbReference type="ChEBI" id="CHEBI:58210"/>
    </cofactor>
</comment>
<dbReference type="SUPFAM" id="SSF55469">
    <property type="entry name" value="FMN-dependent nitroreductase-like"/>
    <property type="match status" value="1"/>
</dbReference>
<protein>
    <submittedName>
        <fullName evidence="7">Nitroreductase family protein</fullName>
    </submittedName>
</protein>
<dbReference type="Proteomes" id="UP000823882">
    <property type="component" value="Unassembled WGS sequence"/>
</dbReference>
<evidence type="ECO:0000256" key="1">
    <source>
        <dbReference type="ARBA" id="ARBA00001917"/>
    </source>
</evidence>
<dbReference type="PANTHER" id="PTHR43673:SF2">
    <property type="entry name" value="NITROREDUCTASE"/>
    <property type="match status" value="1"/>
</dbReference>
<dbReference type="AlphaFoldDB" id="A0A9D2P1G1"/>